<keyword evidence="8" id="KW-0328">Glycosyltransferase</keyword>
<evidence type="ECO:0000256" key="3">
    <source>
        <dbReference type="ARBA" id="ARBA00022679"/>
    </source>
</evidence>
<protein>
    <recommendedName>
        <fullName evidence="7">Phosphatidylglycerol--prolipoprotein diacylglyceryl transferase</fullName>
        <ecNumber evidence="7">2.5.1.145</ecNumber>
    </recommendedName>
</protein>
<dbReference type="InterPro" id="IPR001640">
    <property type="entry name" value="Lgt"/>
</dbReference>
<evidence type="ECO:0000256" key="1">
    <source>
        <dbReference type="ARBA" id="ARBA00007150"/>
    </source>
</evidence>
<evidence type="ECO:0000256" key="6">
    <source>
        <dbReference type="ARBA" id="ARBA00023136"/>
    </source>
</evidence>
<comment type="similarity">
    <text evidence="1 7">Belongs to the Lgt family.</text>
</comment>
<gene>
    <name evidence="7 8" type="primary">lgt</name>
    <name evidence="8" type="ORF">Pla52n_56320</name>
</gene>
<dbReference type="EMBL" id="SJPN01000008">
    <property type="protein sequence ID" value="TWT93804.1"/>
    <property type="molecule type" value="Genomic_DNA"/>
</dbReference>
<reference evidence="8 9" key="1">
    <citation type="submission" date="2019-02" db="EMBL/GenBank/DDBJ databases">
        <title>Deep-cultivation of Planctomycetes and their phenomic and genomic characterization uncovers novel biology.</title>
        <authorList>
            <person name="Wiegand S."/>
            <person name="Jogler M."/>
            <person name="Boedeker C."/>
            <person name="Pinto D."/>
            <person name="Vollmers J."/>
            <person name="Rivas-Marin E."/>
            <person name="Kohn T."/>
            <person name="Peeters S.H."/>
            <person name="Heuer A."/>
            <person name="Rast P."/>
            <person name="Oberbeckmann S."/>
            <person name="Bunk B."/>
            <person name="Jeske O."/>
            <person name="Meyerdierks A."/>
            <person name="Storesund J.E."/>
            <person name="Kallscheuer N."/>
            <person name="Luecker S."/>
            <person name="Lage O.M."/>
            <person name="Pohl T."/>
            <person name="Merkel B.J."/>
            <person name="Hornburger P."/>
            <person name="Mueller R.-W."/>
            <person name="Bruemmer F."/>
            <person name="Labrenz M."/>
            <person name="Spormann A.M."/>
            <person name="Op Den Camp H."/>
            <person name="Overmann J."/>
            <person name="Amann R."/>
            <person name="Jetten M.S.M."/>
            <person name="Mascher T."/>
            <person name="Medema M.H."/>
            <person name="Devos D.P."/>
            <person name="Kaster A.-K."/>
            <person name="Ovreas L."/>
            <person name="Rohde M."/>
            <person name="Galperin M.Y."/>
            <person name="Jogler C."/>
        </authorList>
    </citation>
    <scope>NUCLEOTIDE SEQUENCE [LARGE SCALE GENOMIC DNA]</scope>
    <source>
        <strain evidence="8 9">Pla52n</strain>
    </source>
</reference>
<organism evidence="8 9">
    <name type="scientific">Stieleria varia</name>
    <dbReference type="NCBI Taxonomy" id="2528005"/>
    <lineage>
        <taxon>Bacteria</taxon>
        <taxon>Pseudomonadati</taxon>
        <taxon>Planctomycetota</taxon>
        <taxon>Planctomycetia</taxon>
        <taxon>Pirellulales</taxon>
        <taxon>Pirellulaceae</taxon>
        <taxon>Stieleria</taxon>
    </lineage>
</organism>
<feature type="binding site" evidence="7">
    <location>
        <position position="206"/>
    </location>
    <ligand>
        <name>a 1,2-diacyl-sn-glycero-3-phospho-(1'-sn-glycerol)</name>
        <dbReference type="ChEBI" id="CHEBI:64716"/>
    </ligand>
</feature>
<keyword evidence="3 7" id="KW-0808">Transferase</keyword>
<dbReference type="AlphaFoldDB" id="A0A5C6A1R9"/>
<dbReference type="GO" id="GO:0005886">
    <property type="term" value="C:plasma membrane"/>
    <property type="evidence" value="ECO:0007669"/>
    <property type="project" value="UniProtKB-SubCell"/>
</dbReference>
<dbReference type="RefSeq" id="WP_146522628.1">
    <property type="nucleotide sequence ID" value="NZ_CP151726.1"/>
</dbReference>
<dbReference type="UniPathway" id="UPA00664"/>
<feature type="transmembrane region" description="Helical" evidence="7">
    <location>
        <begin position="12"/>
        <end position="37"/>
    </location>
</feature>
<keyword evidence="9" id="KW-1185">Reference proteome</keyword>
<feature type="transmembrane region" description="Helical" evidence="7">
    <location>
        <begin position="49"/>
        <end position="70"/>
    </location>
</feature>
<evidence type="ECO:0000256" key="7">
    <source>
        <dbReference type="HAMAP-Rule" id="MF_01147"/>
    </source>
</evidence>
<comment type="function">
    <text evidence="7">Catalyzes the transfer of the diacylglyceryl group from phosphatidylglycerol to the sulfhydryl group of the N-terminal cysteine of a prolipoprotein, the first step in the formation of mature lipoproteins.</text>
</comment>
<dbReference type="Proteomes" id="UP000320176">
    <property type="component" value="Unassembled WGS sequence"/>
</dbReference>
<feature type="transmembrane region" description="Helical" evidence="7">
    <location>
        <begin position="328"/>
        <end position="347"/>
    </location>
</feature>
<feature type="transmembrane region" description="Helical" evidence="7">
    <location>
        <begin position="389"/>
        <end position="410"/>
    </location>
</feature>
<dbReference type="HAMAP" id="MF_01147">
    <property type="entry name" value="Lgt"/>
    <property type="match status" value="1"/>
</dbReference>
<feature type="transmembrane region" description="Helical" evidence="7">
    <location>
        <begin position="116"/>
        <end position="137"/>
    </location>
</feature>
<keyword evidence="4 7" id="KW-0812">Transmembrane</keyword>
<comment type="pathway">
    <text evidence="7">Protein modification; lipoprotein biosynthesis (diacylglyceryl transfer).</text>
</comment>
<keyword evidence="5 7" id="KW-1133">Transmembrane helix</keyword>
<proteinExistence type="inferred from homology"/>
<feature type="transmembrane region" description="Helical" evidence="7">
    <location>
        <begin position="82"/>
        <end position="104"/>
    </location>
</feature>
<dbReference type="PANTHER" id="PTHR30589:SF0">
    <property type="entry name" value="PHOSPHATIDYLGLYCEROL--PROLIPOPROTEIN DIACYLGLYCERYL TRANSFERASE"/>
    <property type="match status" value="1"/>
</dbReference>
<sequence length="416" mass="45583">MRRTLLFIPHEIAGLPVFGIGWILILFAIFVVVRLLVARRSGQSFGELIASESILWGIVAAAIVFVLPMVELKNLEGEPVGVAVRGYGVFLLIAVVSSVALAAIRAKRSGMNPETIYSLAPWVFVAGIVGARVFYVVQYFENFVGETPGQTVRNMLMFNEGGLVVYGSFIGGFLAAVGFVYWRKLPLLKLGDIIVPCMFLGVFFGRLGCLMNGCCYGGRCDDGVMALHFPPGSRVYEDQAASGELIGLRVDEETGRILAVEEDSLAAQRGIEEGQIFRGAYPVRPRADSEALKLPAEDVPRPWVVEVSGREYPFRPDELPPKALPVRAAQIISSVSALTLCIALCFLSRWKFRDGTLMMLGFASYAVLRFVLEIVRVDEAGQFDTALTISQWVSIVVLICSVAGMAWIQFTRREPA</sequence>
<dbReference type="EC" id="2.5.1.145" evidence="7"/>
<dbReference type="GO" id="GO:0008961">
    <property type="term" value="F:phosphatidylglycerol-prolipoprotein diacylglyceryl transferase activity"/>
    <property type="evidence" value="ECO:0007669"/>
    <property type="project" value="UniProtKB-UniRule"/>
</dbReference>
<feature type="transmembrane region" description="Helical" evidence="7">
    <location>
        <begin position="163"/>
        <end position="181"/>
    </location>
</feature>
<evidence type="ECO:0000313" key="8">
    <source>
        <dbReference type="EMBL" id="TWT93804.1"/>
    </source>
</evidence>
<evidence type="ECO:0000313" key="9">
    <source>
        <dbReference type="Proteomes" id="UP000320176"/>
    </source>
</evidence>
<keyword evidence="8" id="KW-0449">Lipoprotein</keyword>
<dbReference type="PANTHER" id="PTHR30589">
    <property type="entry name" value="PROLIPOPROTEIN DIACYLGLYCERYL TRANSFERASE"/>
    <property type="match status" value="1"/>
</dbReference>
<comment type="catalytic activity">
    <reaction evidence="7">
        <text>L-cysteinyl-[prolipoprotein] + a 1,2-diacyl-sn-glycero-3-phospho-(1'-sn-glycerol) = an S-1,2-diacyl-sn-glyceryl-L-cysteinyl-[prolipoprotein] + sn-glycerol 1-phosphate + H(+)</text>
        <dbReference type="Rhea" id="RHEA:56712"/>
        <dbReference type="Rhea" id="RHEA-COMP:14679"/>
        <dbReference type="Rhea" id="RHEA-COMP:14680"/>
        <dbReference type="ChEBI" id="CHEBI:15378"/>
        <dbReference type="ChEBI" id="CHEBI:29950"/>
        <dbReference type="ChEBI" id="CHEBI:57685"/>
        <dbReference type="ChEBI" id="CHEBI:64716"/>
        <dbReference type="ChEBI" id="CHEBI:140658"/>
        <dbReference type="EC" id="2.5.1.145"/>
    </reaction>
</comment>
<comment type="subcellular location">
    <subcellularLocation>
        <location evidence="7">Cell membrane</location>
        <topology evidence="7">Multi-pass membrane protein</topology>
    </subcellularLocation>
</comment>
<keyword evidence="2 7" id="KW-1003">Cell membrane</keyword>
<dbReference type="Pfam" id="PF01790">
    <property type="entry name" value="LGT"/>
    <property type="match status" value="1"/>
</dbReference>
<name>A0A5C6A1R9_9BACT</name>
<comment type="caution">
    <text evidence="8">The sequence shown here is derived from an EMBL/GenBank/DDBJ whole genome shotgun (WGS) entry which is preliminary data.</text>
</comment>
<feature type="transmembrane region" description="Helical" evidence="7">
    <location>
        <begin position="359"/>
        <end position="377"/>
    </location>
</feature>
<feature type="transmembrane region" description="Helical" evidence="7">
    <location>
        <begin position="193"/>
        <end position="213"/>
    </location>
</feature>
<evidence type="ECO:0000256" key="4">
    <source>
        <dbReference type="ARBA" id="ARBA00022692"/>
    </source>
</evidence>
<accession>A0A5C6A1R9</accession>
<evidence type="ECO:0000256" key="5">
    <source>
        <dbReference type="ARBA" id="ARBA00022989"/>
    </source>
</evidence>
<dbReference type="OrthoDB" id="871140at2"/>
<evidence type="ECO:0000256" key="2">
    <source>
        <dbReference type="ARBA" id="ARBA00022475"/>
    </source>
</evidence>
<dbReference type="GO" id="GO:0042158">
    <property type="term" value="P:lipoprotein biosynthetic process"/>
    <property type="evidence" value="ECO:0007669"/>
    <property type="project" value="UniProtKB-UniRule"/>
</dbReference>
<keyword evidence="6 7" id="KW-0472">Membrane</keyword>